<dbReference type="EMBL" id="OU015569">
    <property type="protein sequence ID" value="CAG5097960.1"/>
    <property type="molecule type" value="Genomic_DNA"/>
</dbReference>
<dbReference type="InterPro" id="IPR034880">
    <property type="entry name" value="LARP6_RRM"/>
</dbReference>
<dbReference type="Proteomes" id="UP001158576">
    <property type="component" value="Chromosome XSR"/>
</dbReference>
<proteinExistence type="predicted"/>
<dbReference type="Gene3D" id="3.30.70.330">
    <property type="match status" value="1"/>
</dbReference>
<gene>
    <name evidence="2" type="ORF">OKIOD_LOCUS6866</name>
</gene>
<protein>
    <submittedName>
        <fullName evidence="2">Oidioi.mRNA.OKI2018_I69.XSR.g15308.t2.cds</fullName>
    </submittedName>
</protein>
<dbReference type="SUPFAM" id="SSF54928">
    <property type="entry name" value="RNA-binding domain, RBD"/>
    <property type="match status" value="1"/>
</dbReference>
<dbReference type="InterPro" id="IPR035979">
    <property type="entry name" value="RBD_domain_sf"/>
</dbReference>
<feature type="compositionally biased region" description="Polar residues" evidence="1">
    <location>
        <begin position="465"/>
        <end position="475"/>
    </location>
</feature>
<sequence>MKTSESHQSLILSGTRPPLFPALQAIALLKSNAENQKLQPVKIRSHNLFVKVGFIQERYILRKRIQGSLPDEKWRLTITKSPCPTFWKPSTISRDGYNHDKILNLTGIGDISDKRGNENFGWGLRPLEQLKNQEKIQQVPSLNSIWSTSSDSACGSTRPPSTGSAASSVDRDSGNSSIRSFSPDVSSASAQHYSAQLNAAAALWPQAAAAASLAAFLPKQQNQLRMNSVHLLQNAFNVGVPKKHNINFSNDKDIKFERNHFEQQKKNISPIGSGIPKNNYMHSSWIPNARKGAPVKQGASPFMNFIDTRQHQAQRSFQKPFAPKKMHNNAKKSNSNADKQKQGPFNKVLIVGLGPNHRSLPDVVDIFRPYGDVVSARVLPPFQTLPNDITRWVPSVELQGTYCAIVEYPTARCAKFAVGVLRERVVSNKYRVVLLKPGAYDELQRQHQLILGSTCSSTDEKEQQNAEISSDSGNESVEHRSTSDCQSDA</sequence>
<feature type="compositionally biased region" description="Polar residues" evidence="1">
    <location>
        <begin position="174"/>
        <end position="183"/>
    </location>
</feature>
<keyword evidence="3" id="KW-1185">Reference proteome</keyword>
<feature type="region of interest" description="Disordered" evidence="1">
    <location>
        <begin position="150"/>
        <end position="183"/>
    </location>
</feature>
<feature type="region of interest" description="Disordered" evidence="1">
    <location>
        <begin position="315"/>
        <end position="341"/>
    </location>
</feature>
<dbReference type="InterPro" id="IPR012677">
    <property type="entry name" value="Nucleotide-bd_a/b_plait_sf"/>
</dbReference>
<evidence type="ECO:0000256" key="1">
    <source>
        <dbReference type="SAM" id="MobiDB-lite"/>
    </source>
</evidence>
<organism evidence="2 3">
    <name type="scientific">Oikopleura dioica</name>
    <name type="common">Tunicate</name>
    <dbReference type="NCBI Taxonomy" id="34765"/>
    <lineage>
        <taxon>Eukaryota</taxon>
        <taxon>Metazoa</taxon>
        <taxon>Chordata</taxon>
        <taxon>Tunicata</taxon>
        <taxon>Appendicularia</taxon>
        <taxon>Copelata</taxon>
        <taxon>Oikopleuridae</taxon>
        <taxon>Oikopleura</taxon>
    </lineage>
</organism>
<evidence type="ECO:0000313" key="3">
    <source>
        <dbReference type="Proteomes" id="UP001158576"/>
    </source>
</evidence>
<reference evidence="2 3" key="1">
    <citation type="submission" date="2021-04" db="EMBL/GenBank/DDBJ databases">
        <authorList>
            <person name="Bliznina A."/>
        </authorList>
    </citation>
    <scope>NUCLEOTIDE SEQUENCE [LARGE SCALE GENOMIC DNA]</scope>
</reference>
<accession>A0ABN7SGI8</accession>
<evidence type="ECO:0000313" key="2">
    <source>
        <dbReference type="EMBL" id="CAG5097960.1"/>
    </source>
</evidence>
<dbReference type="CDD" id="cd12289">
    <property type="entry name" value="RRM_LARP6"/>
    <property type="match status" value="1"/>
</dbReference>
<feature type="compositionally biased region" description="Polar residues" evidence="1">
    <location>
        <begin position="150"/>
        <end position="167"/>
    </location>
</feature>
<feature type="region of interest" description="Disordered" evidence="1">
    <location>
        <begin position="455"/>
        <end position="489"/>
    </location>
</feature>
<name>A0ABN7SGI8_OIKDI</name>